<reference evidence="11" key="1">
    <citation type="submission" date="2025-08" db="UniProtKB">
        <authorList>
            <consortium name="Ensembl"/>
        </authorList>
    </citation>
    <scope>IDENTIFICATION</scope>
</reference>
<proteinExistence type="inferred from homology"/>
<evidence type="ECO:0000256" key="1">
    <source>
        <dbReference type="ARBA" id="ARBA00004123"/>
    </source>
</evidence>
<dbReference type="Ensembl" id="ENSOTST00005059365.2">
    <property type="protein sequence ID" value="ENSOTSP00005054514.2"/>
    <property type="gene ID" value="ENSOTSG00005026408.2"/>
</dbReference>
<feature type="region of interest" description="Disordered" evidence="9">
    <location>
        <begin position="57"/>
        <end position="131"/>
    </location>
</feature>
<dbReference type="InterPro" id="IPR016024">
    <property type="entry name" value="ARM-type_fold"/>
</dbReference>
<feature type="domain" description="MI" evidence="10">
    <location>
        <begin position="166"/>
        <end position="287"/>
    </location>
</feature>
<dbReference type="Gene3D" id="1.25.40.180">
    <property type="match status" value="2"/>
</dbReference>
<dbReference type="PROSITE" id="PS51366">
    <property type="entry name" value="MI"/>
    <property type="match status" value="2"/>
</dbReference>
<keyword evidence="12" id="KW-1185">Reference proteome</keyword>
<evidence type="ECO:0000256" key="2">
    <source>
        <dbReference type="ARBA" id="ARBA00004496"/>
    </source>
</evidence>
<dbReference type="GO" id="GO:0045892">
    <property type="term" value="P:negative regulation of DNA-templated transcription"/>
    <property type="evidence" value="ECO:0007669"/>
    <property type="project" value="InterPro"/>
</dbReference>
<gene>
    <name evidence="11" type="primary">pdcd4b</name>
</gene>
<feature type="domain" description="MI" evidence="10">
    <location>
        <begin position="291"/>
        <end position="414"/>
    </location>
</feature>
<dbReference type="PANTHER" id="PTHR12626:SF3">
    <property type="entry name" value="PROGRAMMED CELL DEATH PROTEIN 4"/>
    <property type="match status" value="1"/>
</dbReference>
<evidence type="ECO:0000256" key="8">
    <source>
        <dbReference type="ARBA" id="ARBA00023242"/>
    </source>
</evidence>
<evidence type="ECO:0000259" key="10">
    <source>
        <dbReference type="PROSITE" id="PS51366"/>
    </source>
</evidence>
<dbReference type="InterPro" id="IPR003891">
    <property type="entry name" value="Initiation_fac_eIF4g_MI"/>
</dbReference>
<sequence>MATDCEAWLNANPLDADDLSDSFLSGEEENGIITKNIKNEINGNWISAPNSIHEARLKAKAKRRLRKTSSRDSGRGDSFSENGDPSRGTNGTAPPTSPKSKLLDRKSRAGKGRGLPKKGGAGGKGVWGPPGEVYDLEEVDVKDPNYDEAQENCVYETVVPPLEEGAFEKTLTPIVQEYFEHGDTNEVAELLGELNLGSMSSGVPMLAVSLALEAKASHRELTSRLLTDLCGRVLSRSDVESSFDKLLRELPDLVLDTPGAPQLVGQFIARAVKDQILSKSYLDGYKGRVDCVHRAFLLSSMNLRCSMDNKEAERCLRELEVPHFHHEFVYEAMVMVLESKGEKTFKMVLQLLKFLWVSSIITVDQMRRGYERVYMDIAEINIDVPRAYFILEQFVDKSFSAGFICEKLRDLCPSRGRKRFVSEGDGGRFKLESY</sequence>
<comment type="subcellular location">
    <subcellularLocation>
        <location evidence="2">Cytoplasm</location>
    </subcellularLocation>
    <subcellularLocation>
        <location evidence="1">Nucleus</location>
    </subcellularLocation>
</comment>
<name>A0A8C8M0A5_ONCTS</name>
<dbReference type="Pfam" id="PF02847">
    <property type="entry name" value="MA3"/>
    <property type="match status" value="2"/>
</dbReference>
<dbReference type="InterPro" id="IPR039778">
    <property type="entry name" value="PDCD4"/>
</dbReference>
<comment type="similarity">
    <text evidence="3">Belongs to the PDCD4 family.</text>
</comment>
<feature type="compositionally biased region" description="Basic residues" evidence="9">
    <location>
        <begin position="58"/>
        <end position="68"/>
    </location>
</feature>
<organism evidence="11 12">
    <name type="scientific">Oncorhynchus tshawytscha</name>
    <name type="common">Chinook salmon</name>
    <name type="synonym">Salmo tshawytscha</name>
    <dbReference type="NCBI Taxonomy" id="74940"/>
    <lineage>
        <taxon>Eukaryota</taxon>
        <taxon>Metazoa</taxon>
        <taxon>Chordata</taxon>
        <taxon>Craniata</taxon>
        <taxon>Vertebrata</taxon>
        <taxon>Euteleostomi</taxon>
        <taxon>Actinopterygii</taxon>
        <taxon>Neopterygii</taxon>
        <taxon>Teleostei</taxon>
        <taxon>Protacanthopterygii</taxon>
        <taxon>Salmoniformes</taxon>
        <taxon>Salmonidae</taxon>
        <taxon>Salmoninae</taxon>
        <taxon>Oncorhynchus</taxon>
    </lineage>
</organism>
<dbReference type="Proteomes" id="UP000694402">
    <property type="component" value="Unassembled WGS sequence"/>
</dbReference>
<dbReference type="PANTHER" id="PTHR12626">
    <property type="entry name" value="PROGRAMMED CELL DEATH 4"/>
    <property type="match status" value="1"/>
</dbReference>
<dbReference type="GO" id="GO:0005634">
    <property type="term" value="C:nucleus"/>
    <property type="evidence" value="ECO:0007669"/>
    <property type="project" value="UniProtKB-SubCell"/>
</dbReference>
<keyword evidence="6" id="KW-0677">Repeat</keyword>
<evidence type="ECO:0000313" key="12">
    <source>
        <dbReference type="Proteomes" id="UP000694402"/>
    </source>
</evidence>
<evidence type="ECO:0000256" key="7">
    <source>
        <dbReference type="ARBA" id="ARBA00022884"/>
    </source>
</evidence>
<keyword evidence="7" id="KW-0694">RNA-binding</keyword>
<dbReference type="FunFam" id="1.25.40.180:FF:000009">
    <property type="entry name" value="programmed cell death protein 4"/>
    <property type="match status" value="1"/>
</dbReference>
<keyword evidence="5" id="KW-0963">Cytoplasm</keyword>
<evidence type="ECO:0000256" key="5">
    <source>
        <dbReference type="ARBA" id="ARBA00022490"/>
    </source>
</evidence>
<evidence type="ECO:0000256" key="6">
    <source>
        <dbReference type="ARBA" id="ARBA00022737"/>
    </source>
</evidence>
<evidence type="ECO:0000313" key="11">
    <source>
        <dbReference type="Ensembl" id="ENSOTSP00005054514.2"/>
    </source>
</evidence>
<feature type="compositionally biased region" description="Polar residues" evidence="9">
    <location>
        <begin position="79"/>
        <end position="94"/>
    </location>
</feature>
<reference evidence="11" key="2">
    <citation type="submission" date="2025-09" db="UniProtKB">
        <authorList>
            <consortium name="Ensembl"/>
        </authorList>
    </citation>
    <scope>IDENTIFICATION</scope>
</reference>
<protein>
    <recommendedName>
        <fullName evidence="4">Programmed cell death protein 4</fullName>
    </recommendedName>
</protein>
<accession>A0A8C8M0A5</accession>
<dbReference type="GeneTree" id="ENSGT00390000015948"/>
<dbReference type="SMART" id="SM00544">
    <property type="entry name" value="MA3"/>
    <property type="match status" value="2"/>
</dbReference>
<feature type="compositionally biased region" description="Gly residues" evidence="9">
    <location>
        <begin position="117"/>
        <end position="128"/>
    </location>
</feature>
<dbReference type="GO" id="GO:0003723">
    <property type="term" value="F:RNA binding"/>
    <property type="evidence" value="ECO:0007669"/>
    <property type="project" value="UniProtKB-KW"/>
</dbReference>
<evidence type="ECO:0000256" key="9">
    <source>
        <dbReference type="SAM" id="MobiDB-lite"/>
    </source>
</evidence>
<dbReference type="GO" id="GO:0005829">
    <property type="term" value="C:cytosol"/>
    <property type="evidence" value="ECO:0007669"/>
    <property type="project" value="TreeGrafter"/>
</dbReference>
<dbReference type="SUPFAM" id="SSF48371">
    <property type="entry name" value="ARM repeat"/>
    <property type="match status" value="2"/>
</dbReference>
<evidence type="ECO:0000256" key="3">
    <source>
        <dbReference type="ARBA" id="ARBA00005497"/>
    </source>
</evidence>
<evidence type="ECO:0000256" key="4">
    <source>
        <dbReference type="ARBA" id="ARBA00014414"/>
    </source>
</evidence>
<dbReference type="AlphaFoldDB" id="A0A8C8M0A5"/>
<keyword evidence="8" id="KW-0539">Nucleus</keyword>